<reference evidence="3 4" key="1">
    <citation type="submission" date="2019-08" db="EMBL/GenBank/DDBJ databases">
        <title>In-depth cultivation of the pig gut microbiome towards novel bacterial diversity and tailored functional studies.</title>
        <authorList>
            <person name="Wylensek D."/>
            <person name="Hitch T.C.A."/>
            <person name="Clavel T."/>
        </authorList>
    </citation>
    <scope>NUCLEOTIDE SEQUENCE [LARGE SCALE GENOMIC DNA]</scope>
    <source>
        <strain evidence="3 4">WCA-383-APC-5B</strain>
    </source>
</reference>
<dbReference type="EMBL" id="VULX01000012">
    <property type="protein sequence ID" value="MSR91558.1"/>
    <property type="molecule type" value="Genomic_DNA"/>
</dbReference>
<evidence type="ECO:0000313" key="3">
    <source>
        <dbReference type="EMBL" id="MSR91558.1"/>
    </source>
</evidence>
<dbReference type="PROSITE" id="PS00758">
    <property type="entry name" value="ARGE_DAPE_CPG2_1"/>
    <property type="match status" value="1"/>
</dbReference>
<accession>A0A7X2MYR4</accession>
<dbReference type="InterPro" id="IPR001261">
    <property type="entry name" value="ArgE/DapE_CS"/>
</dbReference>
<dbReference type="SUPFAM" id="SSF53187">
    <property type="entry name" value="Zn-dependent exopeptidases"/>
    <property type="match status" value="1"/>
</dbReference>
<keyword evidence="2" id="KW-0862">Zinc</keyword>
<name>A0A7X2MYR4_9CLOT</name>
<dbReference type="Proteomes" id="UP000460287">
    <property type="component" value="Unassembled WGS sequence"/>
</dbReference>
<dbReference type="PANTHER" id="PTHR43808:SF27">
    <property type="entry name" value="PROTEIN ROCB"/>
    <property type="match status" value="1"/>
</dbReference>
<dbReference type="Gene3D" id="3.10.28.20">
    <property type="entry name" value="Acetamidase/Formamidase-like domains"/>
    <property type="match status" value="1"/>
</dbReference>
<evidence type="ECO:0000313" key="4">
    <source>
        <dbReference type="Proteomes" id="UP000460287"/>
    </source>
</evidence>
<dbReference type="Gene3D" id="3.40.630.10">
    <property type="entry name" value="Zn peptidases"/>
    <property type="match status" value="1"/>
</dbReference>
<protein>
    <recommendedName>
        <fullName evidence="5">Peptidase M20 dimerisation domain-containing protein</fullName>
    </recommendedName>
</protein>
<keyword evidence="1" id="KW-0378">Hydrolase</keyword>
<dbReference type="InterPro" id="IPR050072">
    <property type="entry name" value="Peptidase_M20A"/>
</dbReference>
<evidence type="ECO:0000256" key="1">
    <source>
        <dbReference type="ARBA" id="ARBA00022801"/>
    </source>
</evidence>
<dbReference type="RefSeq" id="WP_154531453.1">
    <property type="nucleotide sequence ID" value="NZ_VULX01000012.1"/>
</dbReference>
<gene>
    <name evidence="3" type="ORF">FYJ33_09090</name>
</gene>
<proteinExistence type="predicted"/>
<evidence type="ECO:0000256" key="2">
    <source>
        <dbReference type="ARBA" id="ARBA00022833"/>
    </source>
</evidence>
<comment type="caution">
    <text evidence="3">The sequence shown here is derived from an EMBL/GenBank/DDBJ whole genome shotgun (WGS) entry which is preliminary data.</text>
</comment>
<sequence>MMNKALSMEMEQLTKDLVSISSVNGTSGEKKIAEFIESYLREIPYFKQHSNNVIIQSLKDDKLDRRNVFAYIKGENNNTGKTIMLHGHMDTVGVDDFGGLKEFASIATAETTDEALTIAMEKLVKFFCDNDDMDFYDAGFLCGLYANLEISQVVDPLKTARMAIDEEIVNPILKKILKKY</sequence>
<dbReference type="PANTHER" id="PTHR43808">
    <property type="entry name" value="ACETYLORNITHINE DEACETYLASE"/>
    <property type="match status" value="1"/>
</dbReference>
<dbReference type="AlphaFoldDB" id="A0A7X2MYR4"/>
<organism evidence="3 4">
    <name type="scientific">Inconstantimicrobium porci</name>
    <dbReference type="NCBI Taxonomy" id="2652291"/>
    <lineage>
        <taxon>Bacteria</taxon>
        <taxon>Bacillati</taxon>
        <taxon>Bacillota</taxon>
        <taxon>Clostridia</taxon>
        <taxon>Eubacteriales</taxon>
        <taxon>Clostridiaceae</taxon>
        <taxon>Inconstantimicrobium</taxon>
    </lineage>
</organism>
<evidence type="ECO:0008006" key="5">
    <source>
        <dbReference type="Google" id="ProtNLM"/>
    </source>
</evidence>
<keyword evidence="4" id="KW-1185">Reference proteome</keyword>
<dbReference type="SUPFAM" id="SSF141130">
    <property type="entry name" value="Acetamidase/Formamidase-like"/>
    <property type="match status" value="1"/>
</dbReference>